<evidence type="ECO:0000313" key="9">
    <source>
        <dbReference type="Proteomes" id="UP000824262"/>
    </source>
</evidence>
<dbReference type="SFLD" id="SFLDG01384">
    <property type="entry name" value="thioether_bond_formation_requi"/>
    <property type="match status" value="1"/>
</dbReference>
<dbReference type="Pfam" id="PF04055">
    <property type="entry name" value="Radical_SAM"/>
    <property type="match status" value="1"/>
</dbReference>
<dbReference type="SMART" id="SM00729">
    <property type="entry name" value="Elp3"/>
    <property type="match status" value="1"/>
</dbReference>
<evidence type="ECO:0000256" key="5">
    <source>
        <dbReference type="ARBA" id="ARBA00023014"/>
    </source>
</evidence>
<keyword evidence="5" id="KW-0411">Iron-sulfur</keyword>
<dbReference type="InterPro" id="IPR006638">
    <property type="entry name" value="Elp3/MiaA/NifB-like_rSAM"/>
</dbReference>
<proteinExistence type="inferred from homology"/>
<evidence type="ECO:0000256" key="1">
    <source>
        <dbReference type="ARBA" id="ARBA00001966"/>
    </source>
</evidence>
<dbReference type="PANTHER" id="PTHR43273:SF3">
    <property type="entry name" value="ANAEROBIC SULFATASE-MATURATING ENZYME HOMOLOG ASLB-RELATED"/>
    <property type="match status" value="1"/>
</dbReference>
<dbReference type="SFLD" id="SFLDG01386">
    <property type="entry name" value="main_SPASM_domain-containing"/>
    <property type="match status" value="1"/>
</dbReference>
<evidence type="ECO:0000256" key="3">
    <source>
        <dbReference type="ARBA" id="ARBA00022723"/>
    </source>
</evidence>
<dbReference type="InterPro" id="IPR013785">
    <property type="entry name" value="Aldolase_TIM"/>
</dbReference>
<keyword evidence="3" id="KW-0479">Metal-binding</keyword>
<accession>A0A9D0ZE76</accession>
<dbReference type="SUPFAM" id="SSF102114">
    <property type="entry name" value="Radical SAM enzymes"/>
    <property type="match status" value="1"/>
</dbReference>
<dbReference type="GO" id="GO:0046872">
    <property type="term" value="F:metal ion binding"/>
    <property type="evidence" value="ECO:0007669"/>
    <property type="project" value="UniProtKB-KW"/>
</dbReference>
<reference evidence="8" key="2">
    <citation type="journal article" date="2021" name="PeerJ">
        <title>Extensive microbial diversity within the chicken gut microbiome revealed by metagenomics and culture.</title>
        <authorList>
            <person name="Gilroy R."/>
            <person name="Ravi A."/>
            <person name="Getino M."/>
            <person name="Pursley I."/>
            <person name="Horton D.L."/>
            <person name="Alikhan N.F."/>
            <person name="Baker D."/>
            <person name="Gharbi K."/>
            <person name="Hall N."/>
            <person name="Watson M."/>
            <person name="Adriaenssens E.M."/>
            <person name="Foster-Nyarko E."/>
            <person name="Jarju S."/>
            <person name="Secka A."/>
            <person name="Antonio M."/>
            <person name="Oren A."/>
            <person name="Chaudhuri R.R."/>
            <person name="La Ragione R."/>
            <person name="Hildebrand F."/>
            <person name="Pallen M.J."/>
        </authorList>
    </citation>
    <scope>NUCLEOTIDE SEQUENCE</scope>
    <source>
        <strain evidence="8">ChiBcolR7-354</strain>
    </source>
</reference>
<dbReference type="Proteomes" id="UP000824262">
    <property type="component" value="Unassembled WGS sequence"/>
</dbReference>
<gene>
    <name evidence="8" type="ORF">IAB77_06150</name>
</gene>
<keyword evidence="2" id="KW-0949">S-adenosyl-L-methionine</keyword>
<keyword evidence="4" id="KW-0408">Iron</keyword>
<dbReference type="InterPro" id="IPR058240">
    <property type="entry name" value="rSAM_sf"/>
</dbReference>
<organism evidence="8 9">
    <name type="scientific">Candidatus Scatomorpha intestinavium</name>
    <dbReference type="NCBI Taxonomy" id="2840922"/>
    <lineage>
        <taxon>Bacteria</taxon>
        <taxon>Bacillati</taxon>
        <taxon>Bacillota</taxon>
        <taxon>Clostridia</taxon>
        <taxon>Eubacteriales</taxon>
        <taxon>Candidatus Scatomorpha</taxon>
    </lineage>
</organism>
<dbReference type="InterPro" id="IPR023867">
    <property type="entry name" value="Sulphatase_maturase_rSAM"/>
</dbReference>
<dbReference type="Gene3D" id="3.20.20.70">
    <property type="entry name" value="Aldolase class I"/>
    <property type="match status" value="1"/>
</dbReference>
<reference evidence="8" key="1">
    <citation type="submission" date="2020-10" db="EMBL/GenBank/DDBJ databases">
        <authorList>
            <person name="Gilroy R."/>
        </authorList>
    </citation>
    <scope>NUCLEOTIDE SEQUENCE</scope>
    <source>
        <strain evidence="8">ChiBcolR7-354</strain>
    </source>
</reference>
<comment type="caution">
    <text evidence="8">The sequence shown here is derived from an EMBL/GenBank/DDBJ whole genome shotgun (WGS) entry which is preliminary data.</text>
</comment>
<dbReference type="SFLD" id="SFLDG01067">
    <property type="entry name" value="SPASM/twitch_domain_containing"/>
    <property type="match status" value="1"/>
</dbReference>
<dbReference type="CDD" id="cd01335">
    <property type="entry name" value="Radical_SAM"/>
    <property type="match status" value="1"/>
</dbReference>
<evidence type="ECO:0000259" key="7">
    <source>
        <dbReference type="PROSITE" id="PS51918"/>
    </source>
</evidence>
<dbReference type="PANTHER" id="PTHR43273">
    <property type="entry name" value="ANAEROBIC SULFATASE-MATURATING ENZYME HOMOLOG ASLB-RELATED"/>
    <property type="match status" value="1"/>
</dbReference>
<evidence type="ECO:0000313" key="8">
    <source>
        <dbReference type="EMBL" id="HIQ78823.1"/>
    </source>
</evidence>
<dbReference type="AlphaFoldDB" id="A0A9D0ZE76"/>
<protein>
    <submittedName>
        <fullName evidence="8">Radical SAM protein</fullName>
    </submittedName>
</protein>
<evidence type="ECO:0000256" key="4">
    <source>
        <dbReference type="ARBA" id="ARBA00023004"/>
    </source>
</evidence>
<comment type="cofactor">
    <cofactor evidence="1">
        <name>[4Fe-4S] cluster</name>
        <dbReference type="ChEBI" id="CHEBI:49883"/>
    </cofactor>
</comment>
<sequence length="370" mass="40540">MLPEISSAMLVVTHRCNLACRYCFVKQRREDMDAETAERAADFLAAGAERNGTAPSVNFFGGEPMLMWDGLIEPLVRRIRRERRPFRFSITTNGTLLTEERMDAMREYGFGLLLSMDGVRAVQDANRPFHGGGGSFEALERAVPGVLRRWPGVTMRMTAAPWSCAGLFESILWAEGAGFKSFFVVPDVFSRWDARSWALLEREVVKYAAHAAERRAAGEGYIRFSSFARAEADLGALKTPEGRARLAALGRAENKCGLGAGRFASIAPDGGVYACQELCSNGGSGSPFYIGSIDGGISERRRRSLMEGYYSEPPRCEHGCGSCPYAGACDGGCAANNYFVTGRTNVLPGTYCRWKRLLLRAAAKAKEGER</sequence>
<evidence type="ECO:0000256" key="6">
    <source>
        <dbReference type="ARBA" id="ARBA00023601"/>
    </source>
</evidence>
<dbReference type="SFLD" id="SFLDS00029">
    <property type="entry name" value="Radical_SAM"/>
    <property type="match status" value="1"/>
</dbReference>
<dbReference type="NCBIfam" id="TIGR04085">
    <property type="entry name" value="rSAM_more_4Fe4S"/>
    <property type="match status" value="1"/>
</dbReference>
<dbReference type="GO" id="GO:0016491">
    <property type="term" value="F:oxidoreductase activity"/>
    <property type="evidence" value="ECO:0007669"/>
    <property type="project" value="InterPro"/>
</dbReference>
<dbReference type="InterPro" id="IPR023885">
    <property type="entry name" value="4Fe4S-binding_SPASM_dom"/>
</dbReference>
<evidence type="ECO:0000256" key="2">
    <source>
        <dbReference type="ARBA" id="ARBA00022691"/>
    </source>
</evidence>
<dbReference type="EMBL" id="DVGA01000061">
    <property type="protein sequence ID" value="HIQ78823.1"/>
    <property type="molecule type" value="Genomic_DNA"/>
</dbReference>
<feature type="domain" description="Radical SAM core" evidence="7">
    <location>
        <begin position="2"/>
        <end position="225"/>
    </location>
</feature>
<dbReference type="PROSITE" id="PS51918">
    <property type="entry name" value="RADICAL_SAM"/>
    <property type="match status" value="1"/>
</dbReference>
<dbReference type="InterPro" id="IPR007197">
    <property type="entry name" value="rSAM"/>
</dbReference>
<dbReference type="GO" id="GO:0051536">
    <property type="term" value="F:iron-sulfur cluster binding"/>
    <property type="evidence" value="ECO:0007669"/>
    <property type="project" value="UniProtKB-KW"/>
</dbReference>
<name>A0A9D0ZE76_9FIRM</name>
<comment type="similarity">
    <text evidence="6">Belongs to the radical SAM superfamily. Anaerobic sulfatase-maturating enzyme family.</text>
</comment>